<name>A0ABN8YLA2_RANTA</name>
<gene>
    <name evidence="1" type="ORF">MRATA1EN1_LOCUS11196</name>
</gene>
<dbReference type="EMBL" id="OX459956">
    <property type="protein sequence ID" value="CAI9162234.1"/>
    <property type="molecule type" value="Genomic_DNA"/>
</dbReference>
<keyword evidence="2" id="KW-1185">Reference proteome</keyword>
<dbReference type="Proteomes" id="UP001176941">
    <property type="component" value="Chromosome 20"/>
</dbReference>
<protein>
    <submittedName>
        <fullName evidence="1">Uncharacterized protein</fullName>
    </submittedName>
</protein>
<evidence type="ECO:0000313" key="2">
    <source>
        <dbReference type="Proteomes" id="UP001176941"/>
    </source>
</evidence>
<organism evidence="1 2">
    <name type="scientific">Rangifer tarandus platyrhynchus</name>
    <name type="common">Svalbard reindeer</name>
    <dbReference type="NCBI Taxonomy" id="3082113"/>
    <lineage>
        <taxon>Eukaryota</taxon>
        <taxon>Metazoa</taxon>
        <taxon>Chordata</taxon>
        <taxon>Craniata</taxon>
        <taxon>Vertebrata</taxon>
        <taxon>Euteleostomi</taxon>
        <taxon>Mammalia</taxon>
        <taxon>Eutheria</taxon>
        <taxon>Laurasiatheria</taxon>
        <taxon>Artiodactyla</taxon>
        <taxon>Ruminantia</taxon>
        <taxon>Pecora</taxon>
        <taxon>Cervidae</taxon>
        <taxon>Odocoileinae</taxon>
        <taxon>Rangifer</taxon>
    </lineage>
</organism>
<accession>A0ABN8YLA2</accession>
<evidence type="ECO:0000313" key="1">
    <source>
        <dbReference type="EMBL" id="CAI9162234.1"/>
    </source>
</evidence>
<sequence>MWLTVLTAEQTLLRSFQKHAIWSHHQPAEWEPLGAGHKPWVAILYQRELSDCKEEMKWLPAVPGRRTGEVCPGGSRDLGIMESEQDCGFMILLRNQDITNALVKQKCLD</sequence>
<proteinExistence type="predicted"/>
<reference evidence="1" key="1">
    <citation type="submission" date="2023-04" db="EMBL/GenBank/DDBJ databases">
        <authorList>
            <consortium name="ELIXIR-Norway"/>
        </authorList>
    </citation>
    <scope>NUCLEOTIDE SEQUENCE [LARGE SCALE GENOMIC DNA]</scope>
</reference>